<dbReference type="Proteomes" id="UP000298805">
    <property type="component" value="Chromosome"/>
</dbReference>
<dbReference type="NCBIfam" id="TIGR01383">
    <property type="entry name" value="not_thiJ"/>
    <property type="match status" value="1"/>
</dbReference>
<reference evidence="5" key="1">
    <citation type="submission" date="2018-03" db="EMBL/GenBank/DDBJ databases">
        <title>A comparative analysis of the Nautiliaceae.</title>
        <authorList>
            <person name="Grosche A."/>
            <person name="Smedile F."/>
            <person name="Vetriani C."/>
        </authorList>
    </citation>
    <scope>NUCLEOTIDE SEQUENCE [LARGE SCALE GENOMIC DNA]</scope>
    <source>
        <strain evidence="5">TB6</strain>
    </source>
</reference>
<dbReference type="RefSeq" id="WP_123351534.1">
    <property type="nucleotide sequence ID" value="NZ_CP027432.2"/>
</dbReference>
<dbReference type="SUPFAM" id="SSF52317">
    <property type="entry name" value="Class I glutamine amidotransferase-like"/>
    <property type="match status" value="1"/>
</dbReference>
<evidence type="ECO:0000313" key="4">
    <source>
        <dbReference type="Proteomes" id="UP000272781"/>
    </source>
</evidence>
<gene>
    <name evidence="2" type="ORF">C6V80_06630</name>
    <name evidence="3" type="ORF">EDC58_0098</name>
</gene>
<dbReference type="InterPro" id="IPR002818">
    <property type="entry name" value="DJ-1/PfpI"/>
</dbReference>
<proteinExistence type="predicted"/>
<dbReference type="GO" id="GO:0005737">
    <property type="term" value="C:cytoplasm"/>
    <property type="evidence" value="ECO:0007669"/>
    <property type="project" value="TreeGrafter"/>
</dbReference>
<sequence>MAVNVCVPLANGFEEIEAMSLIDVMRRGGLNVIVAGVGGDVIYGAHNVRVIPDTKIELVNADELDLVVLPGGLPGAINLAEDEHVQKLLKEMDEKGKYVGAICAAPYALKTAGVLKDKYTAYPGWEGNIRKEGYVSDAKVVEDKNVLTSKGPGTAICFGLEIVRKFAGEDTYKALKEGLLADYC</sequence>
<dbReference type="PANTHER" id="PTHR48094">
    <property type="entry name" value="PROTEIN/NUCLEIC ACID DEGLYCASE DJ-1-RELATED"/>
    <property type="match status" value="1"/>
</dbReference>
<reference evidence="3 4" key="2">
    <citation type="submission" date="2018-11" db="EMBL/GenBank/DDBJ databases">
        <title>Genomic Encyclopedia of Type Strains, Phase IV (KMG-IV): sequencing the most valuable type-strain genomes for metagenomic binning, comparative biology and taxonomic classification.</title>
        <authorList>
            <person name="Goeker M."/>
        </authorList>
    </citation>
    <scope>NUCLEOTIDE SEQUENCE [LARGE SCALE GENOMIC DNA]</scope>
    <source>
        <strain evidence="3 4">DSM 27783</strain>
    </source>
</reference>
<accession>A0AAJ4RDK2</accession>
<dbReference type="Gene3D" id="3.40.50.880">
    <property type="match status" value="1"/>
</dbReference>
<dbReference type="InterPro" id="IPR050325">
    <property type="entry name" value="Prot/Nucl_acid_deglycase"/>
</dbReference>
<evidence type="ECO:0000313" key="5">
    <source>
        <dbReference type="Proteomes" id="UP000298805"/>
    </source>
</evidence>
<dbReference type="EMBL" id="RJVK01000001">
    <property type="protein sequence ID" value="ROR40619.1"/>
    <property type="molecule type" value="Genomic_DNA"/>
</dbReference>
<evidence type="ECO:0000313" key="3">
    <source>
        <dbReference type="EMBL" id="ROR40619.1"/>
    </source>
</evidence>
<reference evidence="2" key="3">
    <citation type="submission" date="2019-06" db="EMBL/GenBank/DDBJ databases">
        <title>A comparative analysis of the Nautiliaceae.</title>
        <authorList>
            <person name="Grosche A."/>
            <person name="Smedile F."/>
            <person name="Vetriani C."/>
        </authorList>
    </citation>
    <scope>NUCLEOTIDE SEQUENCE</scope>
    <source>
        <strain evidence="2">TB6</strain>
    </source>
</reference>
<dbReference type="InterPro" id="IPR006287">
    <property type="entry name" value="DJ-1"/>
</dbReference>
<dbReference type="AlphaFoldDB" id="A0AAJ4RDK2"/>
<feature type="domain" description="DJ-1/PfpI" evidence="1">
    <location>
        <begin position="4"/>
        <end position="164"/>
    </location>
</feature>
<evidence type="ECO:0000259" key="1">
    <source>
        <dbReference type="Pfam" id="PF01965"/>
    </source>
</evidence>
<dbReference type="Pfam" id="PF01965">
    <property type="entry name" value="DJ-1_PfpI"/>
    <property type="match status" value="1"/>
</dbReference>
<organism evidence="3 4">
    <name type="scientific">Caminibacter pacificus</name>
    <dbReference type="NCBI Taxonomy" id="1424653"/>
    <lineage>
        <taxon>Bacteria</taxon>
        <taxon>Pseudomonadati</taxon>
        <taxon>Campylobacterota</taxon>
        <taxon>Epsilonproteobacteria</taxon>
        <taxon>Nautiliales</taxon>
        <taxon>Nautiliaceae</taxon>
        <taxon>Caminibacter</taxon>
    </lineage>
</organism>
<dbReference type="EMBL" id="CP027432">
    <property type="protein sequence ID" value="QCI28652.1"/>
    <property type="molecule type" value="Genomic_DNA"/>
</dbReference>
<dbReference type="CDD" id="cd03135">
    <property type="entry name" value="GATase1_DJ-1"/>
    <property type="match status" value="1"/>
</dbReference>
<dbReference type="InterPro" id="IPR029062">
    <property type="entry name" value="Class_I_gatase-like"/>
</dbReference>
<dbReference type="Proteomes" id="UP000272781">
    <property type="component" value="Unassembled WGS sequence"/>
</dbReference>
<dbReference type="PANTHER" id="PTHR48094:SF12">
    <property type="entry name" value="PARKINSON DISEASE PROTEIN 7 HOMOLOG"/>
    <property type="match status" value="1"/>
</dbReference>
<name>A0AAJ4RDK2_9BACT</name>
<evidence type="ECO:0000313" key="2">
    <source>
        <dbReference type="EMBL" id="QCI28652.1"/>
    </source>
</evidence>
<keyword evidence="5" id="KW-1185">Reference proteome</keyword>
<protein>
    <submittedName>
        <fullName evidence="3">4-methyl-5(B-hydroxyethyl)-thiazole monophosphate biosynthesis</fullName>
    </submittedName>
    <submittedName>
        <fullName evidence="2">DJ-1/PfpI family protein</fullName>
    </submittedName>
</protein>